<evidence type="ECO:0000313" key="3">
    <source>
        <dbReference type="Proteomes" id="UP000558488"/>
    </source>
</evidence>
<sequence>MASSGASPPGPGVQAAEAEEEEEEEKEEEEEEEQEEEQEQEQQEREELRRQLPGPRWAGTGRLPVPPVGLGPGHGLAVASRPHLQLRVDVGRAGEDPLLDGWDVVSPADVPGPDALLPPPPAALAALLLLSQVGRTLSKVQQVLSWSSGREARPFQPPPGEAELRTYLDPEGRLSNPEQLRLRVYQGGVEPALHRAVWPHLLNRLPGGQQPRARAAEGRVEAAGLRPRGLRGVLGAATTAAPSTRGPGRAPTRGPCAPCSPLTPSPTRGWPAARA</sequence>
<dbReference type="AlphaFoldDB" id="A0A7J7U867"/>
<organism evidence="2 3">
    <name type="scientific">Pipistrellus kuhlii</name>
    <name type="common">Kuhl's pipistrelle</name>
    <dbReference type="NCBI Taxonomy" id="59472"/>
    <lineage>
        <taxon>Eukaryota</taxon>
        <taxon>Metazoa</taxon>
        <taxon>Chordata</taxon>
        <taxon>Craniata</taxon>
        <taxon>Vertebrata</taxon>
        <taxon>Euteleostomi</taxon>
        <taxon>Mammalia</taxon>
        <taxon>Eutheria</taxon>
        <taxon>Laurasiatheria</taxon>
        <taxon>Chiroptera</taxon>
        <taxon>Yangochiroptera</taxon>
        <taxon>Vespertilionidae</taxon>
        <taxon>Pipistrellus</taxon>
    </lineage>
</organism>
<keyword evidence="3" id="KW-1185">Reference proteome</keyword>
<protein>
    <submittedName>
        <fullName evidence="2">Uncharacterized protein</fullName>
    </submittedName>
</protein>
<comment type="caution">
    <text evidence="2">The sequence shown here is derived from an EMBL/GenBank/DDBJ whole genome shotgun (WGS) entry which is preliminary data.</text>
</comment>
<proteinExistence type="predicted"/>
<gene>
    <name evidence="2" type="ORF">mPipKuh1_009171</name>
</gene>
<feature type="compositionally biased region" description="Acidic residues" evidence="1">
    <location>
        <begin position="17"/>
        <end position="41"/>
    </location>
</feature>
<name>A0A7J7U867_PIPKU</name>
<evidence type="ECO:0000313" key="2">
    <source>
        <dbReference type="EMBL" id="KAF6309059.1"/>
    </source>
</evidence>
<feature type="region of interest" description="Disordered" evidence="1">
    <location>
        <begin position="1"/>
        <end position="77"/>
    </location>
</feature>
<accession>A0A7J7U867</accession>
<dbReference type="Proteomes" id="UP000558488">
    <property type="component" value="Unassembled WGS sequence"/>
</dbReference>
<dbReference type="EMBL" id="JACAGB010000022">
    <property type="protein sequence ID" value="KAF6309059.1"/>
    <property type="molecule type" value="Genomic_DNA"/>
</dbReference>
<evidence type="ECO:0000256" key="1">
    <source>
        <dbReference type="SAM" id="MobiDB-lite"/>
    </source>
</evidence>
<feature type="region of interest" description="Disordered" evidence="1">
    <location>
        <begin position="236"/>
        <end position="275"/>
    </location>
</feature>
<reference evidence="2 3" key="1">
    <citation type="journal article" date="2020" name="Nature">
        <title>Six reference-quality genomes reveal evolution of bat adaptations.</title>
        <authorList>
            <person name="Jebb D."/>
            <person name="Huang Z."/>
            <person name="Pippel M."/>
            <person name="Hughes G.M."/>
            <person name="Lavrichenko K."/>
            <person name="Devanna P."/>
            <person name="Winkler S."/>
            <person name="Jermiin L.S."/>
            <person name="Skirmuntt E.C."/>
            <person name="Katzourakis A."/>
            <person name="Burkitt-Gray L."/>
            <person name="Ray D.A."/>
            <person name="Sullivan K.A.M."/>
            <person name="Roscito J.G."/>
            <person name="Kirilenko B.M."/>
            <person name="Davalos L.M."/>
            <person name="Corthals A.P."/>
            <person name="Power M.L."/>
            <person name="Jones G."/>
            <person name="Ransome R.D."/>
            <person name="Dechmann D.K.N."/>
            <person name="Locatelli A.G."/>
            <person name="Puechmaille S.J."/>
            <person name="Fedrigo O."/>
            <person name="Jarvis E.D."/>
            <person name="Hiller M."/>
            <person name="Vernes S.C."/>
            <person name="Myers E.W."/>
            <person name="Teeling E.C."/>
        </authorList>
    </citation>
    <scope>NUCLEOTIDE SEQUENCE [LARGE SCALE GENOMIC DNA]</scope>
    <source>
        <strain evidence="2">MPipKuh1</strain>
        <tissue evidence="2">Flight muscle</tissue>
    </source>
</reference>